<dbReference type="Proteomes" id="UP000509510">
    <property type="component" value="Chromosome I"/>
</dbReference>
<dbReference type="KEGG" id="trg:TRUGW13939_01211"/>
<dbReference type="GeneID" id="55988724"/>
<name>A0A7H8QJK0_TALRU</name>
<organism evidence="1 2">
    <name type="scientific">Talaromyces rugulosus</name>
    <name type="common">Penicillium rugulosum</name>
    <dbReference type="NCBI Taxonomy" id="121627"/>
    <lineage>
        <taxon>Eukaryota</taxon>
        <taxon>Fungi</taxon>
        <taxon>Dikarya</taxon>
        <taxon>Ascomycota</taxon>
        <taxon>Pezizomycotina</taxon>
        <taxon>Eurotiomycetes</taxon>
        <taxon>Eurotiomycetidae</taxon>
        <taxon>Eurotiales</taxon>
        <taxon>Trichocomaceae</taxon>
        <taxon>Talaromyces</taxon>
        <taxon>Talaromyces sect. Islandici</taxon>
    </lineage>
</organism>
<dbReference type="OrthoDB" id="5419927at2759"/>
<dbReference type="PANTHER" id="PTHR40619:SF3">
    <property type="entry name" value="FUNGAL STAND N-TERMINAL GOODBYE DOMAIN-CONTAINING PROTEIN"/>
    <property type="match status" value="1"/>
</dbReference>
<dbReference type="PANTHER" id="PTHR40619">
    <property type="entry name" value="FUNGAL STAND N-TERMINAL GOODBYE DOMAIN-CONTAINING PROTEIN"/>
    <property type="match status" value="1"/>
</dbReference>
<evidence type="ECO:0000313" key="1">
    <source>
        <dbReference type="EMBL" id="QKX54127.1"/>
    </source>
</evidence>
<protein>
    <submittedName>
        <fullName evidence="1">Uncharacterized protein</fullName>
    </submittedName>
</protein>
<accession>A0A7H8QJK0</accession>
<proteinExistence type="predicted"/>
<gene>
    <name evidence="1" type="ORF">TRUGW13939_01211</name>
</gene>
<keyword evidence="2" id="KW-1185">Reference proteome</keyword>
<evidence type="ECO:0000313" key="2">
    <source>
        <dbReference type="Proteomes" id="UP000509510"/>
    </source>
</evidence>
<dbReference type="AlphaFoldDB" id="A0A7H8QJK0"/>
<dbReference type="EMBL" id="CP055898">
    <property type="protein sequence ID" value="QKX54127.1"/>
    <property type="molecule type" value="Genomic_DNA"/>
</dbReference>
<sequence length="198" mass="22352">MLVQNLKKIESIVVLSHYCGLYTPSDDDLDEELSGGSGILRDLLVQLMAQWKFGKLTSLDEDDVDLVKNKSASLNLKTLRRIFHNLIVGLPAGTPLFIIIDNINYYETSELRRETKKAIREINQLLSVRKVKALVKIFVTAANRAFEIGDCFQDEDKIVVPAHPSGDKMGFADKRFELDFGTQIANLKRSSQQLDKPK</sequence>
<dbReference type="RefSeq" id="XP_035340306.1">
    <property type="nucleotide sequence ID" value="XM_035484413.1"/>
</dbReference>
<reference evidence="2" key="1">
    <citation type="submission" date="2020-06" db="EMBL/GenBank/DDBJ databases">
        <title>A chromosome-scale genome assembly of Talaromyces rugulosus W13939.</title>
        <authorList>
            <person name="Wang B."/>
            <person name="Guo L."/>
            <person name="Ye K."/>
            <person name="Wang L."/>
        </authorList>
    </citation>
    <scope>NUCLEOTIDE SEQUENCE [LARGE SCALE GENOMIC DNA]</scope>
    <source>
        <strain evidence="2">W13939</strain>
    </source>
</reference>